<organism evidence="1 2">
    <name type="scientific">Aquarana catesbeiana</name>
    <name type="common">American bullfrog</name>
    <name type="synonym">Rana catesbeiana</name>
    <dbReference type="NCBI Taxonomy" id="8400"/>
    <lineage>
        <taxon>Eukaryota</taxon>
        <taxon>Metazoa</taxon>
        <taxon>Chordata</taxon>
        <taxon>Craniata</taxon>
        <taxon>Vertebrata</taxon>
        <taxon>Euteleostomi</taxon>
        <taxon>Amphibia</taxon>
        <taxon>Batrachia</taxon>
        <taxon>Anura</taxon>
        <taxon>Neobatrachia</taxon>
        <taxon>Ranoidea</taxon>
        <taxon>Ranidae</taxon>
        <taxon>Aquarana</taxon>
    </lineage>
</organism>
<gene>
    <name evidence="1" type="ORF">AB205_0011790</name>
</gene>
<dbReference type="AlphaFoldDB" id="A0A2G9RD49"/>
<protein>
    <submittedName>
        <fullName evidence="1">Uncharacterized protein</fullName>
    </submittedName>
</protein>
<name>A0A2G9RD49_AQUCT</name>
<dbReference type="Proteomes" id="UP000228934">
    <property type="component" value="Unassembled WGS sequence"/>
</dbReference>
<reference evidence="2" key="1">
    <citation type="journal article" date="2017" name="Nat. Commun.">
        <title>The North American bullfrog draft genome provides insight into hormonal regulation of long noncoding RNA.</title>
        <authorList>
            <person name="Hammond S.A."/>
            <person name="Warren R.L."/>
            <person name="Vandervalk B.P."/>
            <person name="Kucuk E."/>
            <person name="Khan H."/>
            <person name="Gibb E.A."/>
            <person name="Pandoh P."/>
            <person name="Kirk H."/>
            <person name="Zhao Y."/>
            <person name="Jones M."/>
            <person name="Mungall A.J."/>
            <person name="Coope R."/>
            <person name="Pleasance S."/>
            <person name="Moore R.A."/>
            <person name="Holt R.A."/>
            <person name="Round J.M."/>
            <person name="Ohora S."/>
            <person name="Walle B.V."/>
            <person name="Veldhoen N."/>
            <person name="Helbing C.C."/>
            <person name="Birol I."/>
        </authorList>
    </citation>
    <scope>NUCLEOTIDE SEQUENCE [LARGE SCALE GENOMIC DNA]</scope>
</reference>
<evidence type="ECO:0000313" key="2">
    <source>
        <dbReference type="Proteomes" id="UP000228934"/>
    </source>
</evidence>
<accession>A0A2G9RD49</accession>
<evidence type="ECO:0000313" key="1">
    <source>
        <dbReference type="EMBL" id="PIO25191.1"/>
    </source>
</evidence>
<proteinExistence type="predicted"/>
<dbReference type="OrthoDB" id="337575at2759"/>
<keyword evidence="2" id="KW-1185">Reference proteome</keyword>
<dbReference type="EMBL" id="KV950820">
    <property type="protein sequence ID" value="PIO25191.1"/>
    <property type="molecule type" value="Genomic_DNA"/>
</dbReference>
<sequence>MYLVWEKEDLLKGPTILHIQLDKGHTTLSAHAQKRIVIMPSDVIMPDTVLNERYTHFYIFLKVYT</sequence>